<evidence type="ECO:0000256" key="9">
    <source>
        <dbReference type="SAM" id="Phobius"/>
    </source>
</evidence>
<feature type="domain" description="CWF21" evidence="10">
    <location>
        <begin position="63"/>
        <end position="105"/>
    </location>
</feature>
<feature type="compositionally biased region" description="Basic and acidic residues" evidence="8">
    <location>
        <begin position="158"/>
        <end position="197"/>
    </location>
</feature>
<comment type="caution">
    <text evidence="11">The sequence shown here is derived from an EMBL/GenBank/DDBJ whole genome shotgun (WGS) entry which is preliminary data.</text>
</comment>
<dbReference type="InterPro" id="IPR051372">
    <property type="entry name" value="CWC21"/>
</dbReference>
<evidence type="ECO:0000313" key="12">
    <source>
        <dbReference type="Proteomes" id="UP000693981"/>
    </source>
</evidence>
<comment type="subcellular location">
    <subcellularLocation>
        <location evidence="1">Nucleus</location>
    </subcellularLocation>
</comment>
<proteinExistence type="inferred from homology"/>
<dbReference type="PANTHER" id="PTHR36562">
    <property type="entry name" value="SERINE/ARGININE REPETITIVE MATRIX 2"/>
    <property type="match status" value="1"/>
</dbReference>
<feature type="compositionally biased region" description="Low complexity" evidence="8">
    <location>
        <begin position="314"/>
        <end position="323"/>
    </location>
</feature>
<dbReference type="GO" id="GO:0006397">
    <property type="term" value="P:mRNA processing"/>
    <property type="evidence" value="ECO:0007669"/>
    <property type="project" value="UniProtKB-KW"/>
</dbReference>
<feature type="compositionally biased region" description="Polar residues" evidence="8">
    <location>
        <begin position="366"/>
        <end position="378"/>
    </location>
</feature>
<evidence type="ECO:0000256" key="5">
    <source>
        <dbReference type="ARBA" id="ARBA00023187"/>
    </source>
</evidence>
<feature type="compositionally biased region" description="Basic and acidic residues" evidence="8">
    <location>
        <begin position="219"/>
        <end position="250"/>
    </location>
</feature>
<accession>A0A8T1WMS7</accession>
<dbReference type="GO" id="GO:0005681">
    <property type="term" value="C:spliceosomal complex"/>
    <property type="evidence" value="ECO:0007669"/>
    <property type="project" value="UniProtKB-KW"/>
</dbReference>
<feature type="compositionally biased region" description="Polar residues" evidence="8">
    <location>
        <begin position="640"/>
        <end position="663"/>
    </location>
</feature>
<keyword evidence="7" id="KW-0175">Coiled coil</keyword>
<evidence type="ECO:0000256" key="2">
    <source>
        <dbReference type="ARBA" id="ARBA00005954"/>
    </source>
</evidence>
<keyword evidence="4" id="KW-0747">Spliceosome</keyword>
<evidence type="ECO:0000256" key="4">
    <source>
        <dbReference type="ARBA" id="ARBA00022728"/>
    </source>
</evidence>
<evidence type="ECO:0000256" key="6">
    <source>
        <dbReference type="ARBA" id="ARBA00023242"/>
    </source>
</evidence>
<feature type="region of interest" description="Disordered" evidence="8">
    <location>
        <begin position="602"/>
        <end position="676"/>
    </location>
</feature>
<feature type="compositionally biased region" description="Basic and acidic residues" evidence="8">
    <location>
        <begin position="297"/>
        <end position="306"/>
    </location>
</feature>
<dbReference type="OrthoDB" id="10267305at2759"/>
<evidence type="ECO:0000256" key="8">
    <source>
        <dbReference type="SAM" id="MobiDB-lite"/>
    </source>
</evidence>
<feature type="transmembrane region" description="Helical" evidence="9">
    <location>
        <begin position="563"/>
        <end position="585"/>
    </location>
</feature>
<dbReference type="InterPro" id="IPR013170">
    <property type="entry name" value="mRNA_splic_Cwf21_dom"/>
</dbReference>
<dbReference type="Pfam" id="PF08312">
    <property type="entry name" value="cwf21"/>
    <property type="match status" value="1"/>
</dbReference>
<keyword evidence="9" id="KW-0812">Transmembrane</keyword>
<feature type="region of interest" description="Disordered" evidence="8">
    <location>
        <begin position="366"/>
        <end position="430"/>
    </location>
</feature>
<dbReference type="EMBL" id="JAGDFL010000253">
    <property type="protein sequence ID" value="KAG7394706.1"/>
    <property type="molecule type" value="Genomic_DNA"/>
</dbReference>
<name>A0A8T1WMS7_9STRA</name>
<evidence type="ECO:0000256" key="7">
    <source>
        <dbReference type="SAM" id="Coils"/>
    </source>
</evidence>
<keyword evidence="6" id="KW-0539">Nucleus</keyword>
<feature type="region of interest" description="Disordered" evidence="8">
    <location>
        <begin position="530"/>
        <end position="551"/>
    </location>
</feature>
<comment type="similarity">
    <text evidence="2">Belongs to the CWC21 family.</text>
</comment>
<keyword evidence="3" id="KW-0507">mRNA processing</keyword>
<sequence length="676" mass="75032">MYNGIGLRTVRGSGTNGYVQRNLSYVNASRTRQTLARNQRGGGSDFGARGGGRNRPPPNADILLHEQKRKVELQLLEMSLEMEDRGCDPEEIQDKVKRERERLVARLNGDGDKGGEKRKDVESSHARQKRKEQENARLKSAFGIATDYVAGESFDPEMQEKRRQERVAKREQEYKEREEARQQRQKEREEREEAMKARRERFRSPHSRSRSRARRRSRSPAERRGRERRSGGREDGSARRKSRSRSDSRSPSKGRRSRWNSLPSSDKKRRSVSSSSGSSRSRSSSASSRSRSRTRKSRADNQNEKKKQSKSRSRSSSSSGCDRSQGKSKVIARVKEVKMSVSVSPARPAVHKGERKILNLSANLTSGSAVASEESLSPRSDAAPKGSEKENKAADVMKGDSKASVSEVKKEIKREPSPQKEEKKKRRFPRARRCLTRMSVGLPTSGAARGLTVIMALLLVGIVGFVALHQMMSPEIEALTQQRERLKDDVMALRLQVENMTRIAESRLETIHLLETELERQHVEAAEAAATATTDTKPGVKPAVANEPAKGGDLRPSVVLPNFFYTFVLGCVLLSTVLYRIFLIIRSEMDTQQKLGKKTYMGSDAAGGLMSMPSVSEDGKRSGRGTPPLSPTRGPIIDDSVSSGGTNGNTALSPTANSESSPQCYKRAPGSSPTIV</sequence>
<feature type="coiled-coil region" evidence="7">
    <location>
        <begin position="476"/>
        <end position="503"/>
    </location>
</feature>
<feature type="region of interest" description="Disordered" evidence="8">
    <location>
        <begin position="32"/>
        <end position="59"/>
    </location>
</feature>
<dbReference type="AlphaFoldDB" id="A0A8T1WMS7"/>
<feature type="compositionally biased region" description="Low complexity" evidence="8">
    <location>
        <begin position="272"/>
        <end position="289"/>
    </location>
</feature>
<evidence type="ECO:0000256" key="1">
    <source>
        <dbReference type="ARBA" id="ARBA00004123"/>
    </source>
</evidence>
<keyword evidence="9" id="KW-1133">Transmembrane helix</keyword>
<dbReference type="GO" id="GO:0008380">
    <property type="term" value="P:RNA splicing"/>
    <property type="evidence" value="ECO:0007669"/>
    <property type="project" value="UniProtKB-KW"/>
</dbReference>
<feature type="transmembrane region" description="Helical" evidence="9">
    <location>
        <begin position="447"/>
        <end position="468"/>
    </location>
</feature>
<keyword evidence="9" id="KW-0472">Membrane</keyword>
<evidence type="ECO:0000313" key="11">
    <source>
        <dbReference type="EMBL" id="KAG7394706.1"/>
    </source>
</evidence>
<evidence type="ECO:0000259" key="10">
    <source>
        <dbReference type="Pfam" id="PF08312"/>
    </source>
</evidence>
<protein>
    <submittedName>
        <fullName evidence="11">Serine/arginine repetitive matrix protein 2</fullName>
    </submittedName>
</protein>
<feature type="region of interest" description="Disordered" evidence="8">
    <location>
        <begin position="105"/>
        <end position="350"/>
    </location>
</feature>
<keyword evidence="12" id="KW-1185">Reference proteome</keyword>
<feature type="compositionally biased region" description="Basic and acidic residues" evidence="8">
    <location>
        <begin position="386"/>
        <end position="422"/>
    </location>
</feature>
<evidence type="ECO:0000256" key="3">
    <source>
        <dbReference type="ARBA" id="ARBA00022664"/>
    </source>
</evidence>
<organism evidence="11 12">
    <name type="scientific">Phytophthora boehmeriae</name>
    <dbReference type="NCBI Taxonomy" id="109152"/>
    <lineage>
        <taxon>Eukaryota</taxon>
        <taxon>Sar</taxon>
        <taxon>Stramenopiles</taxon>
        <taxon>Oomycota</taxon>
        <taxon>Peronosporomycetes</taxon>
        <taxon>Peronosporales</taxon>
        <taxon>Peronosporaceae</taxon>
        <taxon>Phytophthora</taxon>
    </lineage>
</organism>
<dbReference type="CDD" id="cd21372">
    <property type="entry name" value="cwf21_CWC21-like"/>
    <property type="match status" value="1"/>
</dbReference>
<feature type="compositionally biased region" description="Basic and acidic residues" evidence="8">
    <location>
        <begin position="105"/>
        <end position="137"/>
    </location>
</feature>
<keyword evidence="5" id="KW-0508">mRNA splicing</keyword>
<dbReference type="PANTHER" id="PTHR36562:SF5">
    <property type="entry name" value="SERINE_ARGININE REPETITIVE MATRIX 2"/>
    <property type="match status" value="1"/>
</dbReference>
<feature type="compositionally biased region" description="Basic residues" evidence="8">
    <location>
        <begin position="198"/>
        <end position="218"/>
    </location>
</feature>
<dbReference type="Proteomes" id="UP000693981">
    <property type="component" value="Unassembled WGS sequence"/>
</dbReference>
<reference evidence="11" key="1">
    <citation type="submission" date="2021-02" db="EMBL/GenBank/DDBJ databases">
        <authorList>
            <person name="Palmer J.M."/>
        </authorList>
    </citation>
    <scope>NUCLEOTIDE SEQUENCE</scope>
    <source>
        <strain evidence="11">SCRP23</strain>
    </source>
</reference>
<gene>
    <name evidence="11" type="primary">SRRM2</name>
    <name evidence="11" type="ORF">PHYBOEH_004801</name>
</gene>
<feature type="compositionally biased region" description="Gly residues" evidence="8">
    <location>
        <begin position="40"/>
        <end position="53"/>
    </location>
</feature>